<evidence type="ECO:0000256" key="1">
    <source>
        <dbReference type="SAM" id="SignalP"/>
    </source>
</evidence>
<dbReference type="Proteomes" id="UP000623467">
    <property type="component" value="Unassembled WGS sequence"/>
</dbReference>
<comment type="caution">
    <text evidence="3">The sequence shown here is derived from an EMBL/GenBank/DDBJ whole genome shotgun (WGS) entry which is preliminary data.</text>
</comment>
<dbReference type="InterPro" id="IPR017946">
    <property type="entry name" value="PLC-like_Pdiesterase_TIM-brl"/>
</dbReference>
<dbReference type="OrthoDB" id="1058301at2759"/>
<gene>
    <name evidence="3" type="ORF">MSAN_00784900</name>
</gene>
<dbReference type="GO" id="GO:0008081">
    <property type="term" value="F:phosphoric diester hydrolase activity"/>
    <property type="evidence" value="ECO:0007669"/>
    <property type="project" value="InterPro"/>
</dbReference>
<dbReference type="GO" id="GO:0006629">
    <property type="term" value="P:lipid metabolic process"/>
    <property type="evidence" value="ECO:0007669"/>
    <property type="project" value="InterPro"/>
</dbReference>
<name>A0A8H6YYP6_9AGAR</name>
<feature type="domain" description="GP-PDE" evidence="2">
    <location>
        <begin position="27"/>
        <end position="325"/>
    </location>
</feature>
<dbReference type="EMBL" id="JACAZH010000005">
    <property type="protein sequence ID" value="KAF7367231.1"/>
    <property type="molecule type" value="Genomic_DNA"/>
</dbReference>
<evidence type="ECO:0000259" key="2">
    <source>
        <dbReference type="PROSITE" id="PS51704"/>
    </source>
</evidence>
<dbReference type="SUPFAM" id="SSF51695">
    <property type="entry name" value="PLC-like phosphodiesterases"/>
    <property type="match status" value="1"/>
</dbReference>
<protein>
    <submittedName>
        <fullName evidence="3">PLC-like phosphodiesterase</fullName>
    </submittedName>
</protein>
<keyword evidence="1" id="KW-0732">Signal</keyword>
<dbReference type="Gene3D" id="3.20.20.190">
    <property type="entry name" value="Phosphatidylinositol (PI) phosphodiesterase"/>
    <property type="match status" value="1"/>
</dbReference>
<evidence type="ECO:0000313" key="4">
    <source>
        <dbReference type="Proteomes" id="UP000623467"/>
    </source>
</evidence>
<feature type="signal peptide" evidence="1">
    <location>
        <begin position="1"/>
        <end position="15"/>
    </location>
</feature>
<dbReference type="PROSITE" id="PS51704">
    <property type="entry name" value="GP_PDE"/>
    <property type="match status" value="1"/>
</dbReference>
<keyword evidence="4" id="KW-1185">Reference proteome</keyword>
<dbReference type="Pfam" id="PF03009">
    <property type="entry name" value="GDPD"/>
    <property type="match status" value="1"/>
</dbReference>
<dbReference type="PANTHER" id="PTHR46211">
    <property type="entry name" value="GLYCEROPHOSPHORYL DIESTER PHOSPHODIESTERASE"/>
    <property type="match status" value="1"/>
</dbReference>
<accession>A0A8H6YYP6</accession>
<dbReference type="InterPro" id="IPR030395">
    <property type="entry name" value="GP_PDE_dom"/>
</dbReference>
<reference evidence="3" key="1">
    <citation type="submission" date="2020-05" db="EMBL/GenBank/DDBJ databases">
        <title>Mycena genomes resolve the evolution of fungal bioluminescence.</title>
        <authorList>
            <person name="Tsai I.J."/>
        </authorList>
    </citation>
    <scope>NUCLEOTIDE SEQUENCE</scope>
    <source>
        <strain evidence="3">160909Yilan</strain>
    </source>
</reference>
<sequence>MLLFVPCLLTTIVSAASQQPLARPLAFDVQGHRGGRGNAIENTLPSFAWGLIDGSTTLELDNGITKDGAVVVWHDEEIVASKCQDTEPAFPDDPAFPYVGKFIANLTLAQLKTLDCGSQRQRDFPLQLTYPGTRISTLQEVFDFVECADPDHLVSWNIESKIDAAFPDRTVGVDVFVQKQHAIFAASPYKDSITYQSFDWRTLIAMKKLDPTITASALVDYETAVMPDNTVSPWLGGLNLQNFSGSSLSVKLANAAHSINASILSSDAYDSPYSITTQEMVRHARSLGMLVKPWTVNSLDMVDSLLRWGVDGIITDYPNIVRRYVQQQGRQVFPKFPKRRVLACLEEHSRW</sequence>
<organism evidence="3 4">
    <name type="scientific">Mycena sanguinolenta</name>
    <dbReference type="NCBI Taxonomy" id="230812"/>
    <lineage>
        <taxon>Eukaryota</taxon>
        <taxon>Fungi</taxon>
        <taxon>Dikarya</taxon>
        <taxon>Basidiomycota</taxon>
        <taxon>Agaricomycotina</taxon>
        <taxon>Agaricomycetes</taxon>
        <taxon>Agaricomycetidae</taxon>
        <taxon>Agaricales</taxon>
        <taxon>Marasmiineae</taxon>
        <taxon>Mycenaceae</taxon>
        <taxon>Mycena</taxon>
    </lineage>
</organism>
<feature type="chain" id="PRO_5034064282" evidence="1">
    <location>
        <begin position="16"/>
        <end position="351"/>
    </location>
</feature>
<dbReference type="PANTHER" id="PTHR46211:SF14">
    <property type="entry name" value="GLYCEROPHOSPHODIESTER PHOSPHODIESTERASE"/>
    <property type="match status" value="1"/>
</dbReference>
<evidence type="ECO:0000313" key="3">
    <source>
        <dbReference type="EMBL" id="KAF7367231.1"/>
    </source>
</evidence>
<proteinExistence type="predicted"/>
<dbReference type="AlphaFoldDB" id="A0A8H6YYP6"/>